<organism evidence="1 2">
    <name type="scientific">Paracidobacterium acidisoli</name>
    <dbReference type="NCBI Taxonomy" id="2303751"/>
    <lineage>
        <taxon>Bacteria</taxon>
        <taxon>Pseudomonadati</taxon>
        <taxon>Acidobacteriota</taxon>
        <taxon>Terriglobia</taxon>
        <taxon>Terriglobales</taxon>
        <taxon>Acidobacteriaceae</taxon>
        <taxon>Paracidobacterium</taxon>
    </lineage>
</organism>
<dbReference type="OrthoDB" id="118092at2"/>
<evidence type="ECO:0000313" key="2">
    <source>
        <dbReference type="Proteomes" id="UP000264702"/>
    </source>
</evidence>
<dbReference type="Proteomes" id="UP000264702">
    <property type="component" value="Unassembled WGS sequence"/>
</dbReference>
<name>A0A372IKA1_9BACT</name>
<gene>
    <name evidence="1" type="ORF">D0Y96_19565</name>
</gene>
<accession>A0A372IKA1</accession>
<dbReference type="Gene3D" id="3.50.50.60">
    <property type="entry name" value="FAD/NAD(P)-binding domain"/>
    <property type="match status" value="1"/>
</dbReference>
<dbReference type="EMBL" id="QVQT01000008">
    <property type="protein sequence ID" value="RFU15003.1"/>
    <property type="molecule type" value="Genomic_DNA"/>
</dbReference>
<dbReference type="SUPFAM" id="SSF51905">
    <property type="entry name" value="FAD/NAD(P)-binding domain"/>
    <property type="match status" value="1"/>
</dbReference>
<dbReference type="AlphaFoldDB" id="A0A372IKA1"/>
<proteinExistence type="predicted"/>
<dbReference type="RefSeq" id="WP_117303419.1">
    <property type="nucleotide sequence ID" value="NZ_QVQT02000008.1"/>
</dbReference>
<protein>
    <submittedName>
        <fullName evidence="1">Uncharacterized protein</fullName>
    </submittedName>
</protein>
<evidence type="ECO:0000313" key="1">
    <source>
        <dbReference type="EMBL" id="RFU15003.1"/>
    </source>
</evidence>
<reference evidence="1 2" key="1">
    <citation type="submission" date="2018-08" db="EMBL/GenBank/DDBJ databases">
        <title>Acidipila sp. 4G-K13, an acidobacterium isolated from forest soil.</title>
        <authorList>
            <person name="Gao Z.-H."/>
            <person name="Qiu L.-H."/>
        </authorList>
    </citation>
    <scope>NUCLEOTIDE SEQUENCE [LARGE SCALE GENOMIC DNA]</scope>
    <source>
        <strain evidence="1 2">4G-K13</strain>
    </source>
</reference>
<comment type="caution">
    <text evidence="1">The sequence shown here is derived from an EMBL/GenBank/DDBJ whole genome shotgun (WGS) entry which is preliminary data.</text>
</comment>
<sequence>MADTVKVLGDGLAACCAAHLLLRRGFPVALQSADRARPSRLLISRQTQHLLSEFFEAPDLFTHAPQIRRRIVLWGEGSLPVELPHHGAVVSEQQLLNNLWKRTVPAGTVIHAGETDTAAWTILSAADPAALSAPLQFGSRVALAGSVVLERNVPQDCCWVESVPEGWLFLLPSGDGLGMLIRTGYAPEKLLDQSQLIAKQIRQLDPSPQPARSFAAFPQILPDLCGPGWLACGAAAMAFDPLCGEGAGHAAREALLASAIIRAAVESLPVDALLAHYRARLMQGFLRHLEVCRSFYTGGGSGPFWTAEAAELQRGILLMQERLREIAAPSRFRLVGDELELLTERIAG</sequence>
<keyword evidence="2" id="KW-1185">Reference proteome</keyword>
<dbReference type="InterPro" id="IPR036188">
    <property type="entry name" value="FAD/NAD-bd_sf"/>
</dbReference>